<name>A0A7J6AYD7_AMEME</name>
<evidence type="ECO:0000256" key="1">
    <source>
        <dbReference type="SAM" id="SignalP"/>
    </source>
</evidence>
<feature type="signal peptide" evidence="1">
    <location>
        <begin position="1"/>
        <end position="21"/>
    </location>
</feature>
<feature type="chain" id="PRO_5029516620" evidence="1">
    <location>
        <begin position="22"/>
        <end position="111"/>
    </location>
</feature>
<comment type="caution">
    <text evidence="2">The sequence shown here is derived from an EMBL/GenBank/DDBJ whole genome shotgun (WGS) entry which is preliminary data.</text>
</comment>
<reference evidence="2 3" key="1">
    <citation type="submission" date="2020-02" db="EMBL/GenBank/DDBJ databases">
        <title>A chromosome-scale genome assembly of the black bullhead catfish (Ameiurus melas).</title>
        <authorList>
            <person name="Wen M."/>
            <person name="Zham M."/>
            <person name="Cabau C."/>
            <person name="Klopp C."/>
            <person name="Donnadieu C."/>
            <person name="Roques C."/>
            <person name="Bouchez O."/>
            <person name="Lampietro C."/>
            <person name="Jouanno E."/>
            <person name="Herpin A."/>
            <person name="Louis A."/>
            <person name="Berthelot C."/>
            <person name="Parey E."/>
            <person name="Roest-Crollius H."/>
            <person name="Braasch I."/>
            <person name="Postlethwait J."/>
            <person name="Robinson-Rechavi M."/>
            <person name="Echchiki A."/>
            <person name="Begum T."/>
            <person name="Montfort J."/>
            <person name="Schartl M."/>
            <person name="Bobe J."/>
            <person name="Guiguen Y."/>
        </authorList>
    </citation>
    <scope>NUCLEOTIDE SEQUENCE [LARGE SCALE GENOMIC DNA]</scope>
    <source>
        <strain evidence="2">M_S1</strain>
        <tissue evidence="2">Blood</tissue>
    </source>
</reference>
<dbReference type="EMBL" id="JAAGNN010000006">
    <property type="protein sequence ID" value="KAF4087893.1"/>
    <property type="molecule type" value="Genomic_DNA"/>
</dbReference>
<dbReference type="AlphaFoldDB" id="A0A7J6AYD7"/>
<accession>A0A7J6AYD7</accession>
<proteinExistence type="predicted"/>
<evidence type="ECO:0000313" key="2">
    <source>
        <dbReference type="EMBL" id="KAF4087893.1"/>
    </source>
</evidence>
<sequence>MHTGLLSLWVTGALLLPQCLGYMDDSEFYETQTAGDTNYTDYSFEYETDDNTTSINYDLYVTPNQGNKNGQSDSVSAEAVHDGMNPINDEASTMCRYYAVGLGLIVQRFCQ</sequence>
<organism evidence="2 3">
    <name type="scientific">Ameiurus melas</name>
    <name type="common">Black bullhead</name>
    <name type="synonym">Silurus melas</name>
    <dbReference type="NCBI Taxonomy" id="219545"/>
    <lineage>
        <taxon>Eukaryota</taxon>
        <taxon>Metazoa</taxon>
        <taxon>Chordata</taxon>
        <taxon>Craniata</taxon>
        <taxon>Vertebrata</taxon>
        <taxon>Euteleostomi</taxon>
        <taxon>Actinopterygii</taxon>
        <taxon>Neopterygii</taxon>
        <taxon>Teleostei</taxon>
        <taxon>Ostariophysi</taxon>
        <taxon>Siluriformes</taxon>
        <taxon>Ictaluridae</taxon>
        <taxon>Ameiurus</taxon>
    </lineage>
</organism>
<evidence type="ECO:0000313" key="3">
    <source>
        <dbReference type="Proteomes" id="UP000593565"/>
    </source>
</evidence>
<keyword evidence="1" id="KW-0732">Signal</keyword>
<keyword evidence="3" id="KW-1185">Reference proteome</keyword>
<gene>
    <name evidence="2" type="ORF">AMELA_G00076670</name>
</gene>
<dbReference type="Proteomes" id="UP000593565">
    <property type="component" value="Unassembled WGS sequence"/>
</dbReference>
<protein>
    <submittedName>
        <fullName evidence="2">Uncharacterized protein</fullName>
    </submittedName>
</protein>